<protein>
    <recommendedName>
        <fullName evidence="3">DUF2993 domain-containing protein</fullName>
    </recommendedName>
</protein>
<dbReference type="STRING" id="81858.BST23_13845"/>
<dbReference type="EMBL" id="MVHP01000014">
    <property type="protein sequence ID" value="ORA65453.1"/>
    <property type="molecule type" value="Genomic_DNA"/>
</dbReference>
<dbReference type="Proteomes" id="UP000192772">
    <property type="component" value="Unassembled WGS sequence"/>
</dbReference>
<proteinExistence type="predicted"/>
<dbReference type="RefSeq" id="WP_046753770.1">
    <property type="nucleotide sequence ID" value="NZ_LBNO01000087.1"/>
</dbReference>
<dbReference type="OrthoDB" id="3579012at2"/>
<gene>
    <name evidence="1" type="ORF">BST23_13845</name>
</gene>
<name>A0A0M2ZBE0_9MYCO</name>
<evidence type="ECO:0000313" key="2">
    <source>
        <dbReference type="Proteomes" id="UP000192772"/>
    </source>
</evidence>
<evidence type="ECO:0000313" key="1">
    <source>
        <dbReference type="EMBL" id="ORA65453.1"/>
    </source>
</evidence>
<dbReference type="AlphaFoldDB" id="A0A0M2ZBE0"/>
<sequence>MTRPRPLRRFDPFRPIDMLTSLWSAATVAPVSGATVAYRSLFTTLRRLVVGRRLTVRLDDGVVTLTVTEFDSRLDPRTLSVGQLDDVRLAARDIRWNSSEFDHATAVLHNVHVRPTAPPVLVAAPVELTLEVPAAVVDRVLQKAAPRWCATLGADGVARLRLARRPSAGHLEVDARLDGSTVWLKPRNLVVGRSRVPLPARTPRYPLHLPELPNGLRLTGISFAPDVVSLSGILPEWRMDVPPRRLEDIIGALKVVGRPLNLSTVGRLQ</sequence>
<comment type="caution">
    <text evidence="1">The sequence shown here is derived from an EMBL/GenBank/DDBJ whole genome shotgun (WGS) entry which is preliminary data.</text>
</comment>
<organism evidence="1 2">
    <name type="scientific">Mycolicibacterium elephantis</name>
    <dbReference type="NCBI Taxonomy" id="81858"/>
    <lineage>
        <taxon>Bacteria</taxon>
        <taxon>Bacillati</taxon>
        <taxon>Actinomycetota</taxon>
        <taxon>Actinomycetes</taxon>
        <taxon>Mycobacteriales</taxon>
        <taxon>Mycobacteriaceae</taxon>
        <taxon>Mycolicibacterium</taxon>
    </lineage>
</organism>
<accession>A0A1A0QAQ3</accession>
<evidence type="ECO:0008006" key="3">
    <source>
        <dbReference type="Google" id="ProtNLM"/>
    </source>
</evidence>
<accession>A0A0M2ZBE0</accession>
<reference evidence="1 2" key="1">
    <citation type="submission" date="2017-02" db="EMBL/GenBank/DDBJ databases">
        <title>The new phylogeny of genus Mycobacterium.</title>
        <authorList>
            <person name="Tortoli E."/>
            <person name="Trovato A."/>
            <person name="Cirillo D.M."/>
        </authorList>
    </citation>
    <scope>NUCLEOTIDE SEQUENCE [LARGE SCALE GENOMIC DNA]</scope>
    <source>
        <strain evidence="1 2">FI-09383</strain>
    </source>
</reference>